<gene>
    <name evidence="5 6" type="primary">purK</name>
    <name evidence="8" type="ORF">SAMN05660831_01665</name>
</gene>
<dbReference type="GO" id="GO:0005524">
    <property type="term" value="F:ATP binding"/>
    <property type="evidence" value="ECO:0007669"/>
    <property type="project" value="UniProtKB-UniRule"/>
</dbReference>
<dbReference type="FunFam" id="3.30.1490.20:FF:000015">
    <property type="entry name" value="N5-carboxyaminoimidazole ribonucleotide synthase"/>
    <property type="match status" value="1"/>
</dbReference>
<dbReference type="InterPro" id="IPR005875">
    <property type="entry name" value="PurK"/>
</dbReference>
<dbReference type="EMBL" id="FOMJ01000005">
    <property type="protein sequence ID" value="SFD44621.1"/>
    <property type="molecule type" value="Genomic_DNA"/>
</dbReference>
<dbReference type="NCBIfam" id="NF004679">
    <property type="entry name" value="PRK06019.1-5"/>
    <property type="match status" value="1"/>
</dbReference>
<dbReference type="Proteomes" id="UP000198611">
    <property type="component" value="Unassembled WGS sequence"/>
</dbReference>
<evidence type="ECO:0000256" key="6">
    <source>
        <dbReference type="RuleBase" id="RU361200"/>
    </source>
</evidence>
<feature type="binding site" evidence="5">
    <location>
        <position position="213"/>
    </location>
    <ligand>
        <name>ATP</name>
        <dbReference type="ChEBI" id="CHEBI:30616"/>
    </ligand>
</feature>
<feature type="domain" description="ATP-grasp" evidence="7">
    <location>
        <begin position="111"/>
        <end position="297"/>
    </location>
</feature>
<evidence type="ECO:0000313" key="8">
    <source>
        <dbReference type="EMBL" id="SFD44621.1"/>
    </source>
</evidence>
<dbReference type="SUPFAM" id="SSF51246">
    <property type="entry name" value="Rudiment single hybrid motif"/>
    <property type="match status" value="1"/>
</dbReference>
<dbReference type="SUPFAM" id="SSF56059">
    <property type="entry name" value="Glutathione synthetase ATP-binding domain-like"/>
    <property type="match status" value="1"/>
</dbReference>
<dbReference type="Gene3D" id="3.30.470.20">
    <property type="entry name" value="ATP-grasp fold, B domain"/>
    <property type="match status" value="1"/>
</dbReference>
<proteinExistence type="inferred from homology"/>
<evidence type="ECO:0000256" key="1">
    <source>
        <dbReference type="ARBA" id="ARBA00022598"/>
    </source>
</evidence>
<keyword evidence="3 5" id="KW-0658">Purine biosynthesis</keyword>
<feature type="binding site" evidence="5">
    <location>
        <position position="107"/>
    </location>
    <ligand>
        <name>ATP</name>
        <dbReference type="ChEBI" id="CHEBI:30616"/>
    </ligand>
</feature>
<dbReference type="RefSeq" id="WP_093428308.1">
    <property type="nucleotide sequence ID" value="NZ_FOMJ01000005.1"/>
</dbReference>
<dbReference type="GO" id="GO:0046872">
    <property type="term" value="F:metal ion binding"/>
    <property type="evidence" value="ECO:0007669"/>
    <property type="project" value="InterPro"/>
</dbReference>
<comment type="pathway">
    <text evidence="5 6">Purine metabolism; IMP biosynthesis via de novo pathway; 5-amino-1-(5-phospho-D-ribosyl)imidazole-4-carboxylate from 5-amino-1-(5-phospho-D-ribosyl)imidazole (N5-CAIR route): step 1/2.</text>
</comment>
<dbReference type="Gene3D" id="3.30.1490.20">
    <property type="entry name" value="ATP-grasp fold, A domain"/>
    <property type="match status" value="1"/>
</dbReference>
<dbReference type="GO" id="GO:0004638">
    <property type="term" value="F:phosphoribosylaminoimidazole carboxylase activity"/>
    <property type="evidence" value="ECO:0007669"/>
    <property type="project" value="InterPro"/>
</dbReference>
<evidence type="ECO:0000256" key="3">
    <source>
        <dbReference type="ARBA" id="ARBA00022755"/>
    </source>
</evidence>
<dbReference type="Pfam" id="PF22660">
    <property type="entry name" value="RS_preATP-grasp-like"/>
    <property type="match status" value="1"/>
</dbReference>
<dbReference type="InterPro" id="IPR040686">
    <property type="entry name" value="PurK_C"/>
</dbReference>
<feature type="binding site" evidence="5">
    <location>
        <position position="147"/>
    </location>
    <ligand>
        <name>ATP</name>
        <dbReference type="ChEBI" id="CHEBI:30616"/>
    </ligand>
</feature>
<dbReference type="NCBIfam" id="NF004677">
    <property type="entry name" value="PRK06019.1-3"/>
    <property type="match status" value="1"/>
</dbReference>
<keyword evidence="1 5" id="KW-0436">Ligase</keyword>
<dbReference type="PANTHER" id="PTHR11609">
    <property type="entry name" value="PURINE BIOSYNTHESIS PROTEIN 6/7, PUR6/7"/>
    <property type="match status" value="1"/>
</dbReference>
<feature type="binding site" evidence="5">
    <location>
        <begin position="182"/>
        <end position="185"/>
    </location>
    <ligand>
        <name>ATP</name>
        <dbReference type="ChEBI" id="CHEBI:30616"/>
    </ligand>
</feature>
<evidence type="ECO:0000256" key="2">
    <source>
        <dbReference type="ARBA" id="ARBA00022741"/>
    </source>
</evidence>
<dbReference type="HAMAP" id="MF_01928">
    <property type="entry name" value="PurK"/>
    <property type="match status" value="1"/>
</dbReference>
<accession>A0A1I1SDU4</accession>
<dbReference type="InterPro" id="IPR003135">
    <property type="entry name" value="ATP-grasp_carboxylate-amine"/>
</dbReference>
<dbReference type="InterPro" id="IPR011761">
    <property type="entry name" value="ATP-grasp"/>
</dbReference>
<dbReference type="Pfam" id="PF17769">
    <property type="entry name" value="PurK_C"/>
    <property type="match status" value="1"/>
</dbReference>
<name>A0A1I1SDU4_9GAMM</name>
<comment type="subunit">
    <text evidence="5 6">Homodimer.</text>
</comment>
<keyword evidence="2 5" id="KW-0547">Nucleotide-binding</keyword>
<keyword evidence="9" id="KW-1185">Reference proteome</keyword>
<feature type="binding site" evidence="5">
    <location>
        <begin position="267"/>
        <end position="268"/>
    </location>
    <ligand>
        <name>ATP</name>
        <dbReference type="ChEBI" id="CHEBI:30616"/>
    </ligand>
</feature>
<dbReference type="GO" id="GO:0005829">
    <property type="term" value="C:cytosol"/>
    <property type="evidence" value="ECO:0007669"/>
    <property type="project" value="TreeGrafter"/>
</dbReference>
<dbReference type="GO" id="GO:0034028">
    <property type="term" value="F:5-(carboxyamino)imidazole ribonucleotide synthase activity"/>
    <property type="evidence" value="ECO:0007669"/>
    <property type="project" value="UniProtKB-UniRule"/>
</dbReference>
<dbReference type="OrthoDB" id="9804625at2"/>
<dbReference type="NCBIfam" id="NF004675">
    <property type="entry name" value="PRK06019.1-1"/>
    <property type="match status" value="1"/>
</dbReference>
<dbReference type="Pfam" id="PF02222">
    <property type="entry name" value="ATP-grasp"/>
    <property type="match status" value="1"/>
</dbReference>
<dbReference type="PANTHER" id="PTHR11609:SF5">
    <property type="entry name" value="PHOSPHORIBOSYLAMINOIMIDAZOLE CARBOXYLASE"/>
    <property type="match status" value="1"/>
</dbReference>
<reference evidence="8 9" key="1">
    <citation type="submission" date="2016-10" db="EMBL/GenBank/DDBJ databases">
        <authorList>
            <person name="de Groot N.N."/>
        </authorList>
    </citation>
    <scope>NUCLEOTIDE SEQUENCE [LARGE SCALE GENOMIC DNA]</scope>
    <source>
        <strain evidence="8 9">HL3</strain>
    </source>
</reference>
<dbReference type="NCBIfam" id="TIGR01161">
    <property type="entry name" value="purK"/>
    <property type="match status" value="1"/>
</dbReference>
<keyword evidence="4 5" id="KW-0067">ATP-binding</keyword>
<feature type="binding site" evidence="5">
    <location>
        <position position="190"/>
    </location>
    <ligand>
        <name>ATP</name>
        <dbReference type="ChEBI" id="CHEBI:30616"/>
    </ligand>
</feature>
<dbReference type="SUPFAM" id="SSF52440">
    <property type="entry name" value="PreATP-grasp domain"/>
    <property type="match status" value="1"/>
</dbReference>
<evidence type="ECO:0000259" key="7">
    <source>
        <dbReference type="PROSITE" id="PS50975"/>
    </source>
</evidence>
<dbReference type="STRING" id="1123397.SAMN05660831_01665"/>
<feature type="binding site" evidence="5">
    <location>
        <begin position="152"/>
        <end position="158"/>
    </location>
    <ligand>
        <name>ATP</name>
        <dbReference type="ChEBI" id="CHEBI:30616"/>
    </ligand>
</feature>
<dbReference type="GO" id="GO:0006189">
    <property type="term" value="P:'de novo' IMP biosynthetic process"/>
    <property type="evidence" value="ECO:0007669"/>
    <property type="project" value="UniProtKB-UniRule"/>
</dbReference>
<comment type="similarity">
    <text evidence="5 6">Belongs to the PurK/PurT family.</text>
</comment>
<organism evidence="8 9">
    <name type="scientific">Thiohalospira halophila DSM 15071</name>
    <dbReference type="NCBI Taxonomy" id="1123397"/>
    <lineage>
        <taxon>Bacteria</taxon>
        <taxon>Pseudomonadati</taxon>
        <taxon>Pseudomonadota</taxon>
        <taxon>Gammaproteobacteria</taxon>
        <taxon>Thiohalospirales</taxon>
        <taxon>Thiohalospiraceae</taxon>
        <taxon>Thiohalospira</taxon>
    </lineage>
</organism>
<dbReference type="NCBIfam" id="NF004676">
    <property type="entry name" value="PRK06019.1-2"/>
    <property type="match status" value="1"/>
</dbReference>
<evidence type="ECO:0000256" key="4">
    <source>
        <dbReference type="ARBA" id="ARBA00022840"/>
    </source>
</evidence>
<dbReference type="PROSITE" id="PS50975">
    <property type="entry name" value="ATP_GRASP"/>
    <property type="match status" value="1"/>
</dbReference>
<dbReference type="InterPro" id="IPR016185">
    <property type="entry name" value="PreATP-grasp_dom_sf"/>
</dbReference>
<comment type="catalytic activity">
    <reaction evidence="5 6">
        <text>5-amino-1-(5-phospho-beta-D-ribosyl)imidazole + hydrogencarbonate + ATP = 5-carboxyamino-1-(5-phospho-D-ribosyl)imidazole + ADP + phosphate + 2 H(+)</text>
        <dbReference type="Rhea" id="RHEA:19317"/>
        <dbReference type="ChEBI" id="CHEBI:15378"/>
        <dbReference type="ChEBI" id="CHEBI:17544"/>
        <dbReference type="ChEBI" id="CHEBI:30616"/>
        <dbReference type="ChEBI" id="CHEBI:43474"/>
        <dbReference type="ChEBI" id="CHEBI:58730"/>
        <dbReference type="ChEBI" id="CHEBI:137981"/>
        <dbReference type="ChEBI" id="CHEBI:456216"/>
        <dbReference type="EC" id="6.3.4.18"/>
    </reaction>
</comment>
<dbReference type="InterPro" id="IPR054350">
    <property type="entry name" value="PurT/PurK_preATP-grasp"/>
</dbReference>
<protein>
    <recommendedName>
        <fullName evidence="5 6">N5-carboxyaminoimidazole ribonucleotide synthase</fullName>
        <shortName evidence="5 6">N5-CAIR synthase</shortName>
        <ecNumber evidence="5 6">6.3.4.18</ecNumber>
    </recommendedName>
    <alternativeName>
        <fullName evidence="5 6">5-(carboxyamino)imidazole ribonucleotide synthetase</fullName>
    </alternativeName>
</protein>
<evidence type="ECO:0000313" key="9">
    <source>
        <dbReference type="Proteomes" id="UP000198611"/>
    </source>
</evidence>
<dbReference type="UniPathway" id="UPA00074">
    <property type="reaction ID" value="UER00942"/>
</dbReference>
<dbReference type="InterPro" id="IPR011054">
    <property type="entry name" value="Rudment_hybrid_motif"/>
</dbReference>
<dbReference type="InterPro" id="IPR013815">
    <property type="entry name" value="ATP_grasp_subdomain_1"/>
</dbReference>
<comment type="function">
    <text evidence="6">Catalyzes the ATP-dependent conversion of 5-aminoimidazole ribonucleotide (AIR) and HCO(3)- to N5-carboxyaminoimidazole ribonucleotide (N5-CAIR).</text>
</comment>
<sequence>MTTPLLPGTWLGLLGGGQLGRMFVHAAQALGYPVMVLDPGENPPAAQAADAHLRADYDDAAALDRLAERCAAVTLEFENVPAESLERLAAHCRLAPGPEPVAIARDRLREKGFLRDHGIATAPFAEIADAGDVAEAVEAVGLPARLKTATLGYDGKGQVAVDDELLADAAFQELGRVPCVLERQVALAREFSVVLARGFDGTVTPFPVVENRHRHGILDYTLLPAAIPEATAAAATDLARRVADALDYHGVLAVELFETTDGEVLVNELAPRPHNSGHITQDACITSQFEQQVRMLCGLPAGSPEPLTGGAMLNLLGERWAGGEPDWPAILAHPAAKLHLYGKAEARPGRKMGHINCLDADPAEALATAEAIDRLLGRTEG</sequence>
<dbReference type="AlphaFoldDB" id="A0A1I1SDU4"/>
<comment type="function">
    <text evidence="5">Catalyzes the ATP-dependent conversion of 5-aminoimidazole ribonucleotide (AIR) and HCO(3)(-) to N5-carboxyaminoimidazole ribonucleotide (N5-CAIR).</text>
</comment>
<dbReference type="Gene3D" id="3.40.50.20">
    <property type="match status" value="1"/>
</dbReference>
<evidence type="ECO:0000256" key="5">
    <source>
        <dbReference type="HAMAP-Rule" id="MF_01928"/>
    </source>
</evidence>
<dbReference type="EC" id="6.3.4.18" evidence="5 6"/>
<dbReference type="FunFam" id="3.30.470.20:FF:000029">
    <property type="entry name" value="N5-carboxyaminoimidazole ribonucleotide synthase"/>
    <property type="match status" value="1"/>
</dbReference>